<organism evidence="2 3">
    <name type="scientific">Undibacterium pigrum</name>
    <dbReference type="NCBI Taxonomy" id="401470"/>
    <lineage>
        <taxon>Bacteria</taxon>
        <taxon>Pseudomonadati</taxon>
        <taxon>Pseudomonadota</taxon>
        <taxon>Betaproteobacteria</taxon>
        <taxon>Burkholderiales</taxon>
        <taxon>Oxalobacteraceae</taxon>
        <taxon>Undibacterium</taxon>
    </lineage>
</organism>
<accession>A0A318J6I1</accession>
<name>A0A318J6I1_9BURK</name>
<dbReference type="RefSeq" id="WP_110255859.1">
    <property type="nucleotide sequence ID" value="NZ_QJKB01000004.1"/>
</dbReference>
<dbReference type="AlphaFoldDB" id="A0A318J6I1"/>
<sequence length="104" mass="11170">MALFFIEAVRFDDSGQRIAKVRWGKSKGGQVMPPAMVDDPQEADVQAVLDTIANGDEVLPKFNSENGIILGEKVVGIQYEDGVHGLSTASNGDPGHRLSDLPSF</sequence>
<dbReference type="EMBL" id="QJKB01000004">
    <property type="protein sequence ID" value="PXX43335.1"/>
    <property type="molecule type" value="Genomic_DNA"/>
</dbReference>
<evidence type="ECO:0000256" key="1">
    <source>
        <dbReference type="SAM" id="MobiDB-lite"/>
    </source>
</evidence>
<evidence type="ECO:0000313" key="2">
    <source>
        <dbReference type="EMBL" id="PXX43335.1"/>
    </source>
</evidence>
<reference evidence="2 3" key="1">
    <citation type="submission" date="2018-05" db="EMBL/GenBank/DDBJ databases">
        <title>Genomic Encyclopedia of Type Strains, Phase IV (KMG-IV): sequencing the most valuable type-strain genomes for metagenomic binning, comparative biology and taxonomic classification.</title>
        <authorList>
            <person name="Goeker M."/>
        </authorList>
    </citation>
    <scope>NUCLEOTIDE SEQUENCE [LARGE SCALE GENOMIC DNA]</scope>
    <source>
        <strain evidence="2 3">DSM 19792</strain>
    </source>
</reference>
<gene>
    <name evidence="2" type="ORF">DFR42_104336</name>
</gene>
<dbReference type="Proteomes" id="UP000247792">
    <property type="component" value="Unassembled WGS sequence"/>
</dbReference>
<evidence type="ECO:0008006" key="4">
    <source>
        <dbReference type="Google" id="ProtNLM"/>
    </source>
</evidence>
<keyword evidence="3" id="KW-1185">Reference proteome</keyword>
<dbReference type="OrthoDB" id="8913873at2"/>
<proteinExistence type="predicted"/>
<protein>
    <recommendedName>
        <fullName evidence="4">DUF3892 domain-containing protein</fullName>
    </recommendedName>
</protein>
<feature type="region of interest" description="Disordered" evidence="1">
    <location>
        <begin position="85"/>
        <end position="104"/>
    </location>
</feature>
<feature type="compositionally biased region" description="Basic and acidic residues" evidence="1">
    <location>
        <begin position="94"/>
        <end position="104"/>
    </location>
</feature>
<evidence type="ECO:0000313" key="3">
    <source>
        <dbReference type="Proteomes" id="UP000247792"/>
    </source>
</evidence>
<comment type="caution">
    <text evidence="2">The sequence shown here is derived from an EMBL/GenBank/DDBJ whole genome shotgun (WGS) entry which is preliminary data.</text>
</comment>